<evidence type="ECO:0000313" key="3">
    <source>
        <dbReference type="Proteomes" id="UP001642540"/>
    </source>
</evidence>
<organism evidence="2 3">
    <name type="scientific">Orchesella dallaii</name>
    <dbReference type="NCBI Taxonomy" id="48710"/>
    <lineage>
        <taxon>Eukaryota</taxon>
        <taxon>Metazoa</taxon>
        <taxon>Ecdysozoa</taxon>
        <taxon>Arthropoda</taxon>
        <taxon>Hexapoda</taxon>
        <taxon>Collembola</taxon>
        <taxon>Entomobryomorpha</taxon>
        <taxon>Entomobryoidea</taxon>
        <taxon>Orchesellidae</taxon>
        <taxon>Orchesellinae</taxon>
        <taxon>Orchesella</taxon>
    </lineage>
</organism>
<dbReference type="InterPro" id="IPR027417">
    <property type="entry name" value="P-loop_NTPase"/>
</dbReference>
<gene>
    <name evidence="2" type="ORF">ODALV1_LOCUS29817</name>
</gene>
<keyword evidence="3" id="KW-1185">Reference proteome</keyword>
<name>A0ABP1S586_9HEXA</name>
<protein>
    <recommendedName>
        <fullName evidence="1">MACPF domain-containing protein</fullName>
    </recommendedName>
</protein>
<dbReference type="PROSITE" id="PS51412">
    <property type="entry name" value="MACPF_2"/>
    <property type="match status" value="1"/>
</dbReference>
<comment type="caution">
    <text evidence="2">The sequence shown here is derived from an EMBL/GenBank/DDBJ whole genome shotgun (WGS) entry which is preliminary data.</text>
</comment>
<dbReference type="Proteomes" id="UP001642540">
    <property type="component" value="Unassembled WGS sequence"/>
</dbReference>
<reference evidence="2 3" key="1">
    <citation type="submission" date="2024-08" db="EMBL/GenBank/DDBJ databases">
        <authorList>
            <person name="Cucini C."/>
            <person name="Frati F."/>
        </authorList>
    </citation>
    <scope>NUCLEOTIDE SEQUENCE [LARGE SCALE GENOMIC DNA]</scope>
</reference>
<dbReference type="InterPro" id="IPR006073">
    <property type="entry name" value="GTP-bd"/>
</dbReference>
<evidence type="ECO:0000313" key="2">
    <source>
        <dbReference type="EMBL" id="CAL8143694.1"/>
    </source>
</evidence>
<accession>A0ABP1S586</accession>
<proteinExistence type="predicted"/>
<dbReference type="Gene3D" id="3.40.50.300">
    <property type="entry name" value="P-loop containing nucleotide triphosphate hydrolases"/>
    <property type="match status" value="1"/>
</dbReference>
<dbReference type="InterPro" id="IPR020864">
    <property type="entry name" value="MACPF"/>
</dbReference>
<dbReference type="SUPFAM" id="SSF52540">
    <property type="entry name" value="P-loop containing nucleoside triphosphate hydrolases"/>
    <property type="match status" value="1"/>
</dbReference>
<dbReference type="Pfam" id="PF01823">
    <property type="entry name" value="MACPF"/>
    <property type="match status" value="1"/>
</dbReference>
<sequence>MSSPPVFTIDEYVRVSSCSESDYDEYEDEDDGVPVELPANCSELMQLYRADSKKCKNLYGLIKNGLNYGRSFNSIILLVYGESHAGKSMTINKLFNDPNLCPINPFKSETHDMIIYQKKILVKDSHPSVYGYLRFIDTPGTFDSEGKDEENMKLLNAFRKQSPLLSCSDRNQGLKKTLTWGTKIKIRSKVYPNVVLFFVSADGKTQGNRTRLRSSLQVLKETGFVDIKYQNLIVVVTRAAQLIEFGDEEDSELEKTSFLINSSKLEMIIRDAVQEVLGIDASVVFVENKPQRLLKKPENSDYYMLPDGKFSHHNLLDAIINCFQKREFNDILGKLLMGCYLDPSCPERSPTQHPIERKIFTPSHTEQNLVETEIAMEAINLSDALPSFTEINNDLHEPKFVFEYLGHGICQCGNDIKSTSLLGKKEYQKFGVGNKQFRISAELEIIPKKSTSINLYKLDSLINETNGSNLSFGAKLILPMMRTFNLNFDKGATRNESNTGAEVYVYQFEKILSLVKHDEPENIIENCCSTFKNQFLKLTADEIVNDNDFPSFFERWGTHFITQQAVGGGIYIFYTFCKQMTAENKAGLEAEFGALFNGIEGNASYKAGETINNLRKRGVQNERILILGGSLEASVLNFESLMKDKDILTRWNQSIENEPASLVSETTFFP</sequence>
<dbReference type="EMBL" id="CAXLJM020000160">
    <property type="protein sequence ID" value="CAL8143694.1"/>
    <property type="molecule type" value="Genomic_DNA"/>
</dbReference>
<dbReference type="Pfam" id="PF01926">
    <property type="entry name" value="MMR_HSR1"/>
    <property type="match status" value="1"/>
</dbReference>
<evidence type="ECO:0000259" key="1">
    <source>
        <dbReference type="PROSITE" id="PS51412"/>
    </source>
</evidence>
<feature type="domain" description="MACPF" evidence="1">
    <location>
        <begin position="365"/>
        <end position="670"/>
    </location>
</feature>